<feature type="domain" description="DUF305" evidence="2">
    <location>
        <begin position="23"/>
        <end position="110"/>
    </location>
</feature>
<name>A0ABM6RYQ5_9GAMM</name>
<dbReference type="PANTHER" id="PTHR36933:SF1">
    <property type="entry name" value="SLL0788 PROTEIN"/>
    <property type="match status" value="1"/>
</dbReference>
<dbReference type="InterPro" id="IPR005183">
    <property type="entry name" value="DUF305_CopM-like"/>
</dbReference>
<sequence length="115" mass="12880">MKTLSVTLLLSVLTASGAWAADDMHQHEAMTPAQQSYQQGMTAMHEKMMDGLKAQDADVAFAQGMIAHHQGAIEMAKTELQYGKDPEMQKLAREIIAAQQPEIDRMQEWLKTHQK</sequence>
<organism evidence="3 4">
    <name type="scientific">Mixta calida</name>
    <dbReference type="NCBI Taxonomy" id="665913"/>
    <lineage>
        <taxon>Bacteria</taxon>
        <taxon>Pseudomonadati</taxon>
        <taxon>Pseudomonadota</taxon>
        <taxon>Gammaproteobacteria</taxon>
        <taxon>Enterobacterales</taxon>
        <taxon>Erwiniaceae</taxon>
        <taxon>Mixta</taxon>
    </lineage>
</organism>
<evidence type="ECO:0000259" key="2">
    <source>
        <dbReference type="Pfam" id="PF03713"/>
    </source>
</evidence>
<dbReference type="InterPro" id="IPR012347">
    <property type="entry name" value="Ferritin-like"/>
</dbReference>
<dbReference type="GeneID" id="84630517"/>
<evidence type="ECO:0000313" key="3">
    <source>
        <dbReference type="EMBL" id="AUY24399.1"/>
    </source>
</evidence>
<protein>
    <submittedName>
        <fullName evidence="3">DUF305 domain-containing protein</fullName>
    </submittedName>
</protein>
<reference evidence="3 4" key="1">
    <citation type="submission" date="2018-01" db="EMBL/GenBank/DDBJ databases">
        <title>Complete and assembled Genome of Pantoea calida DSM22759T.</title>
        <authorList>
            <person name="Stevens M.J.A."/>
            <person name="Zurfluh K."/>
            <person name="Stephan R."/>
        </authorList>
    </citation>
    <scope>NUCLEOTIDE SEQUENCE [LARGE SCALE GENOMIC DNA]</scope>
    <source>
        <strain evidence="3 4">DSM 22759</strain>
    </source>
</reference>
<gene>
    <name evidence="3" type="ORF">C2E16_05385</name>
</gene>
<dbReference type="Gene3D" id="1.20.1260.10">
    <property type="match status" value="1"/>
</dbReference>
<evidence type="ECO:0000256" key="1">
    <source>
        <dbReference type="SAM" id="SignalP"/>
    </source>
</evidence>
<accession>A0ABM6RYQ5</accession>
<keyword evidence="4" id="KW-1185">Reference proteome</keyword>
<feature type="signal peptide" evidence="1">
    <location>
        <begin position="1"/>
        <end position="20"/>
    </location>
</feature>
<keyword evidence="1" id="KW-0732">Signal</keyword>
<dbReference type="PANTHER" id="PTHR36933">
    <property type="entry name" value="SLL0788 PROTEIN"/>
    <property type="match status" value="1"/>
</dbReference>
<feature type="chain" id="PRO_5045310451" evidence="1">
    <location>
        <begin position="21"/>
        <end position="115"/>
    </location>
</feature>
<dbReference type="EMBL" id="CP026378">
    <property type="protein sequence ID" value="AUY24399.1"/>
    <property type="molecule type" value="Genomic_DNA"/>
</dbReference>
<evidence type="ECO:0000313" key="4">
    <source>
        <dbReference type="Proteomes" id="UP000237673"/>
    </source>
</evidence>
<dbReference type="RefSeq" id="WP_081981827.1">
    <property type="nucleotide sequence ID" value="NZ_CAXOMJ010000018.1"/>
</dbReference>
<proteinExistence type="predicted"/>
<dbReference type="Pfam" id="PF03713">
    <property type="entry name" value="DUF305"/>
    <property type="match status" value="1"/>
</dbReference>
<dbReference type="Proteomes" id="UP000237673">
    <property type="component" value="Chromosome"/>
</dbReference>